<dbReference type="InterPro" id="IPR029062">
    <property type="entry name" value="Class_I_gatase-like"/>
</dbReference>
<dbReference type="OrthoDB" id="9758209at2"/>
<dbReference type="GO" id="GO:0004181">
    <property type="term" value="F:metallocarboxypeptidase activity"/>
    <property type="evidence" value="ECO:0007669"/>
    <property type="project" value="InterPro"/>
</dbReference>
<dbReference type="CDD" id="cd03143">
    <property type="entry name" value="A4_beta-galactosidase_middle_domain"/>
    <property type="match status" value="1"/>
</dbReference>
<dbReference type="PANTHER" id="PTHR11705:SF143">
    <property type="entry name" value="SLL0236 PROTEIN"/>
    <property type="match status" value="1"/>
</dbReference>
<dbReference type="RefSeq" id="WP_072316098.1">
    <property type="nucleotide sequence ID" value="NZ_FPJE01000003.1"/>
</dbReference>
<evidence type="ECO:0000256" key="4">
    <source>
        <dbReference type="ARBA" id="ARBA00022801"/>
    </source>
</evidence>
<dbReference type="Gene3D" id="3.40.50.880">
    <property type="match status" value="1"/>
</dbReference>
<dbReference type="SUPFAM" id="SSF52317">
    <property type="entry name" value="Class I glutamine amidotransferase-like"/>
    <property type="match status" value="1"/>
</dbReference>
<feature type="domain" description="Peptidase M14" evidence="8">
    <location>
        <begin position="42"/>
        <end position="358"/>
    </location>
</feature>
<evidence type="ECO:0000313" key="9">
    <source>
        <dbReference type="EMBL" id="SFW26572.1"/>
    </source>
</evidence>
<reference evidence="9 10" key="1">
    <citation type="submission" date="2016-11" db="EMBL/GenBank/DDBJ databases">
        <authorList>
            <person name="Jaros S."/>
            <person name="Januszkiewicz K."/>
            <person name="Wedrychowicz H."/>
        </authorList>
    </citation>
    <scope>NUCLEOTIDE SEQUENCE [LARGE SCALE GENOMIC DNA]</scope>
    <source>
        <strain evidence="9 10">CGMCC 1.12145</strain>
    </source>
</reference>
<dbReference type="SMART" id="SM00631">
    <property type="entry name" value="Zn_pept"/>
    <property type="match status" value="1"/>
</dbReference>
<evidence type="ECO:0000256" key="6">
    <source>
        <dbReference type="ARBA" id="ARBA00023049"/>
    </source>
</evidence>
<dbReference type="CDD" id="cd06238">
    <property type="entry name" value="M14-like"/>
    <property type="match status" value="1"/>
</dbReference>
<proteinExistence type="inferred from homology"/>
<dbReference type="Proteomes" id="UP000182248">
    <property type="component" value="Unassembled WGS sequence"/>
</dbReference>
<dbReference type="Pfam" id="PF00246">
    <property type="entry name" value="Peptidase_M14"/>
    <property type="match status" value="1"/>
</dbReference>
<dbReference type="GO" id="GO:0005615">
    <property type="term" value="C:extracellular space"/>
    <property type="evidence" value="ECO:0007669"/>
    <property type="project" value="TreeGrafter"/>
</dbReference>
<keyword evidence="10" id="KW-1185">Reference proteome</keyword>
<dbReference type="PROSITE" id="PS52035">
    <property type="entry name" value="PEPTIDASE_M14"/>
    <property type="match status" value="1"/>
</dbReference>
<keyword evidence="3" id="KW-0645">Protease</keyword>
<comment type="similarity">
    <text evidence="2 7">Belongs to the peptidase M14 family.</text>
</comment>
<keyword evidence="6" id="KW-0482">Metalloprotease</keyword>
<dbReference type="GO" id="GO:0008270">
    <property type="term" value="F:zinc ion binding"/>
    <property type="evidence" value="ECO:0007669"/>
    <property type="project" value="InterPro"/>
</dbReference>
<keyword evidence="5" id="KW-0862">Zinc</keyword>
<accession>A0A1K1MTQ8</accession>
<evidence type="ECO:0000256" key="5">
    <source>
        <dbReference type="ARBA" id="ARBA00022833"/>
    </source>
</evidence>
<dbReference type="EMBL" id="FPJE01000003">
    <property type="protein sequence ID" value="SFW26572.1"/>
    <property type="molecule type" value="Genomic_DNA"/>
</dbReference>
<dbReference type="Gene3D" id="3.40.630.10">
    <property type="entry name" value="Zn peptidases"/>
    <property type="match status" value="1"/>
</dbReference>
<evidence type="ECO:0000256" key="3">
    <source>
        <dbReference type="ARBA" id="ARBA00022670"/>
    </source>
</evidence>
<name>A0A1K1MTQ8_9FLAO</name>
<dbReference type="GO" id="GO:0006508">
    <property type="term" value="P:proteolysis"/>
    <property type="evidence" value="ECO:0007669"/>
    <property type="project" value="UniProtKB-KW"/>
</dbReference>
<comment type="cofactor">
    <cofactor evidence="1">
        <name>Zn(2+)</name>
        <dbReference type="ChEBI" id="CHEBI:29105"/>
    </cofactor>
</comment>
<evidence type="ECO:0000256" key="2">
    <source>
        <dbReference type="ARBA" id="ARBA00005988"/>
    </source>
</evidence>
<evidence type="ECO:0000256" key="1">
    <source>
        <dbReference type="ARBA" id="ARBA00001947"/>
    </source>
</evidence>
<comment type="caution">
    <text evidence="7">Lacks conserved residue(s) required for the propagation of feature annotation.</text>
</comment>
<dbReference type="PANTHER" id="PTHR11705">
    <property type="entry name" value="PROTEASE FAMILY M14 CARBOXYPEPTIDASE A,B"/>
    <property type="match status" value="1"/>
</dbReference>
<gene>
    <name evidence="9" type="ORF">SAMN02927921_00834</name>
</gene>
<evidence type="ECO:0000256" key="7">
    <source>
        <dbReference type="PROSITE-ProRule" id="PRU01379"/>
    </source>
</evidence>
<keyword evidence="9" id="KW-0121">Carboxypeptidase</keyword>
<sequence>MNSCHHRSHPAWICLFVLFSLTVTAQQLRSPSEFLGYELGTRFTRQYRVVEYYRHLAAAVPDRVRLQTYGETYEHRELILCYISSPANIGALEQIRETHMKSLEEKTTNDKAIVWLSYNVHGNESVSTEASMQTAYDLLSKHKAWLDNTVVIIDPCVNPDGRDRYVNWYNQFVHHPNHVNPDSKEHHEPWLNGRPNHYMFDLNRDWAWLTQKESIQRVALFNQWLPHIHADFHEQGMDAPYYFAPGAEPVHEVITDWQKDFQVAIGKNHARYFDKEGWLYFTKEVFDLLYPSYGDTYPMYSGSIGMTYEQGGSGRAGLGVITSGKDTLTLRDRLDHHYTTGISTVEIASGNAVKLNEEFGKFYANRNYKYRNYVLSGDKDHIRLLTDLLDKHHIRYSFPGETTVKGLDYATGKTGSMKTKKGDLIIPSDQPKSTLVKVLFEPKTRLNDSLTYDITAWALPYAYGLHAIATEHSMVSGNSNSAPSDPTPFSPVADTYAYVCTWKSMNDARFLAAMLEKGIRVRYSEEAFTVSDKNFASGSLIITKTDNAGSKNFTETLATLARKFNRDLTAAVTGFVTRGKDFGSSSVKPVKKIRAALLTGSPASTLSSGEVWHFFEQQLGYPLTVLDTDYADHVDLSSYDVLIIPEGNYGKYLDENRMNTLKTWIKNGGKLIAIGGSIHALKEEKDFGLQEKQPEEDEKTPFKPIPYNSWERNYVKNNITGAIYATETDTTHPLAFGYKDTYYSLKQSSNAFELLESGNAFYIGKDGSPLSGFAGSEARKNIANTLVFGVHDYGKGHIVYMVDNPLFRGFWENGKLIFANALFMVE</sequence>
<dbReference type="InterPro" id="IPR000834">
    <property type="entry name" value="Peptidase_M14"/>
</dbReference>
<dbReference type="AlphaFoldDB" id="A0A1K1MTQ8"/>
<evidence type="ECO:0000313" key="10">
    <source>
        <dbReference type="Proteomes" id="UP000182248"/>
    </source>
</evidence>
<dbReference type="STRING" id="1150368.SAMN02927921_00834"/>
<keyword evidence="4" id="KW-0378">Hydrolase</keyword>
<organism evidence="9 10">
    <name type="scientific">Sinomicrobium oceani</name>
    <dbReference type="NCBI Taxonomy" id="1150368"/>
    <lineage>
        <taxon>Bacteria</taxon>
        <taxon>Pseudomonadati</taxon>
        <taxon>Bacteroidota</taxon>
        <taxon>Flavobacteriia</taxon>
        <taxon>Flavobacteriales</taxon>
        <taxon>Flavobacteriaceae</taxon>
        <taxon>Sinomicrobium</taxon>
    </lineage>
</organism>
<dbReference type="SUPFAM" id="SSF53187">
    <property type="entry name" value="Zn-dependent exopeptidases"/>
    <property type="match status" value="1"/>
</dbReference>
<evidence type="ECO:0000259" key="8">
    <source>
        <dbReference type="PROSITE" id="PS52035"/>
    </source>
</evidence>
<protein>
    <submittedName>
        <fullName evidence="9">Zinc carboxypeptidase</fullName>
    </submittedName>
</protein>